<evidence type="ECO:0000313" key="2">
    <source>
        <dbReference type="Proteomes" id="UP000054023"/>
    </source>
</evidence>
<dbReference type="OrthoDB" id="4966177at2"/>
<protein>
    <recommendedName>
        <fullName evidence="3">Tail assembly chaperone</fullName>
    </recommendedName>
</protein>
<comment type="caution">
    <text evidence="1">The sequence shown here is derived from an EMBL/GenBank/DDBJ whole genome shotgun (WGS) entry which is preliminary data.</text>
</comment>
<proteinExistence type="predicted"/>
<dbReference type="Proteomes" id="UP000054023">
    <property type="component" value="Unassembled WGS sequence"/>
</dbReference>
<dbReference type="STRING" id="317018.AVL63_04430"/>
<accession>A0A0W8ICV4</accession>
<evidence type="ECO:0008006" key="3">
    <source>
        <dbReference type="Google" id="ProtNLM"/>
    </source>
</evidence>
<name>A0A0W8ICV4_9MICC</name>
<keyword evidence="2" id="KW-1185">Reference proteome</keyword>
<gene>
    <name evidence="1" type="ORF">AVL63_04430</name>
</gene>
<sequence>MSKNKTTFKTWDQYNEEAQSAPFELPVSEDKTIVVEPPSGAGIIQFNNAARYGDAEAMLAGIVGEQFTEIKELLKRPGSHKAMDNLIYDMMMHFDLAEEVELVGPGGGTVTEKDPRKIKKLLNMGYKTVGEANART</sequence>
<reference evidence="2" key="1">
    <citation type="submission" date="2015-12" db="EMBL/GenBank/DDBJ databases">
        <authorList>
            <person name="Nair G.R."/>
            <person name="Kaur G."/>
            <person name="Mayilraj S."/>
        </authorList>
    </citation>
    <scope>NUCLEOTIDE SEQUENCE [LARGE SCALE GENOMIC DNA]</scope>
    <source>
        <strain evidence="2">CD08_7</strain>
    </source>
</reference>
<dbReference type="RefSeq" id="WP_058889009.1">
    <property type="nucleotide sequence ID" value="NZ_LQBM01000004.1"/>
</dbReference>
<dbReference type="AlphaFoldDB" id="A0A0W8ICV4"/>
<organism evidence="1 2">
    <name type="scientific">Nesterenkonia jeotgali</name>
    <dbReference type="NCBI Taxonomy" id="317018"/>
    <lineage>
        <taxon>Bacteria</taxon>
        <taxon>Bacillati</taxon>
        <taxon>Actinomycetota</taxon>
        <taxon>Actinomycetes</taxon>
        <taxon>Micrococcales</taxon>
        <taxon>Micrococcaceae</taxon>
        <taxon>Nesterenkonia</taxon>
    </lineage>
</organism>
<evidence type="ECO:0000313" key="1">
    <source>
        <dbReference type="EMBL" id="KUG57775.1"/>
    </source>
</evidence>
<dbReference type="EMBL" id="LQBM01000004">
    <property type="protein sequence ID" value="KUG57775.1"/>
    <property type="molecule type" value="Genomic_DNA"/>
</dbReference>